<reference evidence="1 2" key="1">
    <citation type="submission" date="2017-10" db="EMBL/GenBank/DDBJ databases">
        <title>Comparative genomics between pathogenic Norcardia.</title>
        <authorList>
            <person name="Zeng L."/>
        </authorList>
    </citation>
    <scope>NUCLEOTIDE SEQUENCE [LARGE SCALE GENOMIC DNA]</scope>
    <source>
        <strain evidence="1 2">NC_YFY_NT001</strain>
    </source>
</reference>
<proteinExistence type="predicted"/>
<dbReference type="KEGG" id="ntp:CRH09_08015"/>
<evidence type="ECO:0000313" key="2">
    <source>
        <dbReference type="Proteomes" id="UP000221961"/>
    </source>
</evidence>
<gene>
    <name evidence="1" type="ORF">CRH09_08015</name>
</gene>
<name>A0A291RGB8_9NOCA</name>
<accession>A0A291RGB8</accession>
<protein>
    <submittedName>
        <fullName evidence="1">Uncharacterized protein</fullName>
    </submittedName>
</protein>
<dbReference type="Proteomes" id="UP000221961">
    <property type="component" value="Chromosome"/>
</dbReference>
<dbReference type="EMBL" id="CP023778">
    <property type="protein sequence ID" value="ATL66164.1"/>
    <property type="molecule type" value="Genomic_DNA"/>
</dbReference>
<evidence type="ECO:0000313" key="1">
    <source>
        <dbReference type="EMBL" id="ATL66164.1"/>
    </source>
</evidence>
<organism evidence="1 2">
    <name type="scientific">Nocardia terpenica</name>
    <dbReference type="NCBI Taxonomy" id="455432"/>
    <lineage>
        <taxon>Bacteria</taxon>
        <taxon>Bacillati</taxon>
        <taxon>Actinomycetota</taxon>
        <taxon>Actinomycetes</taxon>
        <taxon>Mycobacteriales</taxon>
        <taxon>Nocardiaceae</taxon>
        <taxon>Nocardia</taxon>
    </lineage>
</organism>
<dbReference type="AlphaFoldDB" id="A0A291RGB8"/>
<sequence>MGPMALIRVRPSGADVVTNCDIVVGCDCSGYWSLRSVVVVMRIVVFAEGGEGGVEEGLEVGG</sequence>